<comment type="catalytic activity">
    <reaction evidence="12">
        <text>n isopentenyl diphosphate + (2E,6E)-farnesyl diphosphate = a di-trans,poly-cis-polyprenyl diphosphate + n diphosphate</text>
        <dbReference type="Rhea" id="RHEA:53008"/>
        <dbReference type="Rhea" id="RHEA-COMP:19494"/>
        <dbReference type="ChEBI" id="CHEBI:33019"/>
        <dbReference type="ChEBI" id="CHEBI:128769"/>
        <dbReference type="ChEBI" id="CHEBI:136960"/>
        <dbReference type="ChEBI" id="CHEBI:175763"/>
        <dbReference type="EC" id="2.5.1.87"/>
    </reaction>
</comment>
<evidence type="ECO:0000313" key="13">
    <source>
        <dbReference type="EMBL" id="GLB42619.1"/>
    </source>
</evidence>
<dbReference type="Gene3D" id="3.40.1180.10">
    <property type="entry name" value="Decaprenyl diphosphate synthase-like"/>
    <property type="match status" value="1"/>
</dbReference>
<proteinExistence type="inferred from homology"/>
<dbReference type="GO" id="GO:0045547">
    <property type="term" value="F:ditrans,polycis-polyprenyl diphosphate synthase [(2E,6E)-farnesyl diphosphate specific] activity"/>
    <property type="evidence" value="ECO:0007669"/>
    <property type="project" value="UniProtKB-EC"/>
</dbReference>
<sequence>MSLIVITLLRGLHYVHYVRLLWQSLRQQVIWAAPQPLIALRHRVPRHLAVVLVADATWSETETESCLLQSVKNAVEWCRAAGIQKLTVYEEHGKLFKFSWNIRDMLDDASNGYPCKLLWNKDPMKPLESNHDWSRSMSPSFHPPLDMHTVVFVTGVFNEKMKPGQPIPQQEREFSICLASRKSSKPAIASIADWLKEQHKRAVCPKTGEFTLTCDTLGSLLESEDILSAPDSLIVHPLNPLSYNWTPTELHGYPPWQIRLTEICHNRVLFPWSMLILTRGAPVPFDELTFRRALDEYAAAEMRFGK</sequence>
<gene>
    <name evidence="13" type="ORF">LshimejAT787_1200680</name>
</gene>
<dbReference type="GO" id="GO:1904423">
    <property type="term" value="C:dehydrodolichyl diphosphate synthase complex"/>
    <property type="evidence" value="ECO:0007669"/>
    <property type="project" value="InterPro"/>
</dbReference>
<comment type="cofactor">
    <cofactor evidence="1">
        <name>Mg(2+)</name>
        <dbReference type="ChEBI" id="CHEBI:18420"/>
    </cofactor>
</comment>
<evidence type="ECO:0000256" key="11">
    <source>
        <dbReference type="ARBA" id="ARBA00023136"/>
    </source>
</evidence>
<evidence type="ECO:0000256" key="4">
    <source>
        <dbReference type="ARBA" id="ARBA00005432"/>
    </source>
</evidence>
<reference evidence="13" key="1">
    <citation type="submission" date="2022-07" db="EMBL/GenBank/DDBJ databases">
        <title>The genome of Lyophyllum shimeji provides insight into the initial evolution of ectomycorrhizal fungal genome.</title>
        <authorList>
            <person name="Kobayashi Y."/>
            <person name="Shibata T."/>
            <person name="Hirakawa H."/>
            <person name="Shigenobu S."/>
            <person name="Nishiyama T."/>
            <person name="Yamada A."/>
            <person name="Hasebe M."/>
            <person name="Kawaguchi M."/>
        </authorList>
    </citation>
    <scope>NUCLEOTIDE SEQUENCE</scope>
    <source>
        <strain evidence="13">AT787</strain>
    </source>
</reference>
<evidence type="ECO:0000256" key="1">
    <source>
        <dbReference type="ARBA" id="ARBA00001946"/>
    </source>
</evidence>
<evidence type="ECO:0000256" key="6">
    <source>
        <dbReference type="ARBA" id="ARBA00022679"/>
    </source>
</evidence>
<evidence type="ECO:0000313" key="14">
    <source>
        <dbReference type="Proteomes" id="UP001063166"/>
    </source>
</evidence>
<evidence type="ECO:0000256" key="9">
    <source>
        <dbReference type="ARBA" id="ARBA00022842"/>
    </source>
</evidence>
<dbReference type="PANTHER" id="PTHR21528">
    <property type="entry name" value="DEHYDRODOLICHYL DIPHOSPHATE SYNTHASE COMPLEX SUBUNIT NUS1"/>
    <property type="match status" value="1"/>
</dbReference>
<keyword evidence="11" id="KW-0472">Membrane</keyword>
<dbReference type="EMBL" id="BRPK01000012">
    <property type="protein sequence ID" value="GLB42619.1"/>
    <property type="molecule type" value="Genomic_DNA"/>
</dbReference>
<comment type="caution">
    <text evidence="13">The sequence shown here is derived from an EMBL/GenBank/DDBJ whole genome shotgun (WGS) entry which is preliminary data.</text>
</comment>
<evidence type="ECO:0000256" key="5">
    <source>
        <dbReference type="ARBA" id="ARBA00012596"/>
    </source>
</evidence>
<keyword evidence="10" id="KW-1133">Transmembrane helix</keyword>
<dbReference type="PANTHER" id="PTHR21528:SF0">
    <property type="entry name" value="DEHYDRODOLICHYL DIPHOSPHATE SYNTHASE COMPLEX SUBUNIT NUS1"/>
    <property type="match status" value="1"/>
</dbReference>
<comment type="subcellular location">
    <subcellularLocation>
        <location evidence="2">Endoplasmic reticulum membrane</location>
    </subcellularLocation>
</comment>
<evidence type="ECO:0000256" key="8">
    <source>
        <dbReference type="ARBA" id="ARBA00022824"/>
    </source>
</evidence>
<dbReference type="GO" id="GO:0005789">
    <property type="term" value="C:endoplasmic reticulum membrane"/>
    <property type="evidence" value="ECO:0007669"/>
    <property type="project" value="UniProtKB-SubCell"/>
</dbReference>
<evidence type="ECO:0000256" key="12">
    <source>
        <dbReference type="ARBA" id="ARBA00047353"/>
    </source>
</evidence>
<organism evidence="13 14">
    <name type="scientific">Lyophyllum shimeji</name>
    <name type="common">Hon-shimeji</name>
    <name type="synonym">Tricholoma shimeji</name>
    <dbReference type="NCBI Taxonomy" id="47721"/>
    <lineage>
        <taxon>Eukaryota</taxon>
        <taxon>Fungi</taxon>
        <taxon>Dikarya</taxon>
        <taxon>Basidiomycota</taxon>
        <taxon>Agaricomycotina</taxon>
        <taxon>Agaricomycetes</taxon>
        <taxon>Agaricomycetidae</taxon>
        <taxon>Agaricales</taxon>
        <taxon>Tricholomatineae</taxon>
        <taxon>Lyophyllaceae</taxon>
        <taxon>Lyophyllum</taxon>
    </lineage>
</organism>
<keyword evidence="6" id="KW-0808">Transferase</keyword>
<dbReference type="AlphaFoldDB" id="A0A9P3PW20"/>
<name>A0A9P3PW20_LYOSH</name>
<evidence type="ECO:0000256" key="7">
    <source>
        <dbReference type="ARBA" id="ARBA00022692"/>
    </source>
</evidence>
<dbReference type="SUPFAM" id="SSF64005">
    <property type="entry name" value="Undecaprenyl diphosphate synthase"/>
    <property type="match status" value="1"/>
</dbReference>
<accession>A0A9P3PW20</accession>
<dbReference type="Proteomes" id="UP001063166">
    <property type="component" value="Unassembled WGS sequence"/>
</dbReference>
<evidence type="ECO:0000256" key="10">
    <source>
        <dbReference type="ARBA" id="ARBA00022989"/>
    </source>
</evidence>
<dbReference type="EC" id="2.5.1.87" evidence="5"/>
<protein>
    <recommendedName>
        <fullName evidence="5">ditrans,polycis-polyprenyl diphosphate synthase [(2E,6E)-farnesyldiphosphate specific]</fullName>
        <ecNumber evidence="5">2.5.1.87</ecNumber>
    </recommendedName>
</protein>
<dbReference type="InterPro" id="IPR036424">
    <property type="entry name" value="UPP_synth-like_sf"/>
</dbReference>
<evidence type="ECO:0000256" key="2">
    <source>
        <dbReference type="ARBA" id="ARBA00004586"/>
    </source>
</evidence>
<comment type="pathway">
    <text evidence="3">Protein modification; protein glycosylation.</text>
</comment>
<keyword evidence="8" id="KW-0256">Endoplasmic reticulum</keyword>
<evidence type="ECO:0000256" key="3">
    <source>
        <dbReference type="ARBA" id="ARBA00004922"/>
    </source>
</evidence>
<keyword evidence="14" id="KW-1185">Reference proteome</keyword>
<keyword evidence="7" id="KW-0812">Transmembrane</keyword>
<comment type="similarity">
    <text evidence="4">Belongs to the UPP synthase family.</text>
</comment>
<keyword evidence="9" id="KW-0460">Magnesium</keyword>
<dbReference type="OrthoDB" id="3057168at2759"/>
<dbReference type="InterPro" id="IPR038887">
    <property type="entry name" value="Nus1/NgBR"/>
</dbReference>